<protein>
    <recommendedName>
        <fullName evidence="8">Germin-like protein</fullName>
    </recommendedName>
</protein>
<keyword evidence="5 7" id="KW-0479">Metal-binding</keyword>
<evidence type="ECO:0000256" key="8">
    <source>
        <dbReference type="RuleBase" id="RU366015"/>
    </source>
</evidence>
<accession>A0A2U1MR23</accession>
<evidence type="ECO:0000256" key="5">
    <source>
        <dbReference type="ARBA" id="ARBA00022723"/>
    </source>
</evidence>
<reference evidence="10 11" key="1">
    <citation type="journal article" date="2018" name="Mol. Plant">
        <title>The genome of Artemisia annua provides insight into the evolution of Asteraceae family and artemisinin biosynthesis.</title>
        <authorList>
            <person name="Shen Q."/>
            <person name="Zhang L."/>
            <person name="Liao Z."/>
            <person name="Wang S."/>
            <person name="Yan T."/>
            <person name="Shi P."/>
            <person name="Liu M."/>
            <person name="Fu X."/>
            <person name="Pan Q."/>
            <person name="Wang Y."/>
            <person name="Lv Z."/>
            <person name="Lu X."/>
            <person name="Zhang F."/>
            <person name="Jiang W."/>
            <person name="Ma Y."/>
            <person name="Chen M."/>
            <person name="Hao X."/>
            <person name="Li L."/>
            <person name="Tang Y."/>
            <person name="Lv G."/>
            <person name="Zhou Y."/>
            <person name="Sun X."/>
            <person name="Brodelius P.E."/>
            <person name="Rose J.K.C."/>
            <person name="Tang K."/>
        </authorList>
    </citation>
    <scope>NUCLEOTIDE SEQUENCE [LARGE SCALE GENOMIC DNA]</scope>
    <source>
        <strain evidence="11">cv. Huhao1</strain>
        <tissue evidence="10">Leaf</tissue>
    </source>
</reference>
<evidence type="ECO:0000259" key="9">
    <source>
        <dbReference type="Pfam" id="PF00190"/>
    </source>
</evidence>
<dbReference type="GO" id="GO:0030145">
    <property type="term" value="F:manganese ion binding"/>
    <property type="evidence" value="ECO:0007669"/>
    <property type="project" value="UniProtKB-UniRule"/>
</dbReference>
<evidence type="ECO:0000313" key="11">
    <source>
        <dbReference type="Proteomes" id="UP000245207"/>
    </source>
</evidence>
<dbReference type="EMBL" id="PKPP01004583">
    <property type="protein sequence ID" value="PWA63699.1"/>
    <property type="molecule type" value="Genomic_DNA"/>
</dbReference>
<dbReference type="OrthoDB" id="1701106at2759"/>
<comment type="subcellular location">
    <subcellularLocation>
        <location evidence="1 8">Secreted</location>
        <location evidence="1 8">Extracellular space</location>
        <location evidence="1 8">Apoplast</location>
    </subcellularLocation>
</comment>
<gene>
    <name evidence="10" type="ORF">CTI12_AA337430</name>
</gene>
<name>A0A2U1MR23_ARTAN</name>
<dbReference type="InterPro" id="IPR011051">
    <property type="entry name" value="RmlC_Cupin_sf"/>
</dbReference>
<organism evidence="10 11">
    <name type="scientific">Artemisia annua</name>
    <name type="common">Sweet wormwood</name>
    <dbReference type="NCBI Taxonomy" id="35608"/>
    <lineage>
        <taxon>Eukaryota</taxon>
        <taxon>Viridiplantae</taxon>
        <taxon>Streptophyta</taxon>
        <taxon>Embryophyta</taxon>
        <taxon>Tracheophyta</taxon>
        <taxon>Spermatophyta</taxon>
        <taxon>Magnoliopsida</taxon>
        <taxon>eudicotyledons</taxon>
        <taxon>Gunneridae</taxon>
        <taxon>Pentapetalae</taxon>
        <taxon>asterids</taxon>
        <taxon>campanulids</taxon>
        <taxon>Asterales</taxon>
        <taxon>Asteraceae</taxon>
        <taxon>Asteroideae</taxon>
        <taxon>Anthemideae</taxon>
        <taxon>Artemisiinae</taxon>
        <taxon>Artemisia</taxon>
    </lineage>
</organism>
<feature type="domain" description="Cupin type-1" evidence="9">
    <location>
        <begin position="3"/>
        <end position="70"/>
    </location>
</feature>
<dbReference type="Proteomes" id="UP000245207">
    <property type="component" value="Unassembled WGS sequence"/>
</dbReference>
<keyword evidence="4 8" id="KW-0964">Secreted</keyword>
<dbReference type="InterPro" id="IPR014710">
    <property type="entry name" value="RmlC-like_jellyroll"/>
</dbReference>
<proteinExistence type="inferred from homology"/>
<dbReference type="InterPro" id="IPR001929">
    <property type="entry name" value="Germin"/>
</dbReference>
<feature type="binding site" evidence="7">
    <location>
        <position position="19"/>
    </location>
    <ligand>
        <name>Mn(2+)</name>
        <dbReference type="ChEBI" id="CHEBI:29035"/>
    </ligand>
</feature>
<dbReference type="SUPFAM" id="SSF51182">
    <property type="entry name" value="RmlC-like cupins"/>
    <property type="match status" value="1"/>
</dbReference>
<dbReference type="PRINTS" id="PR00325">
    <property type="entry name" value="GERMIN"/>
</dbReference>
<dbReference type="InterPro" id="IPR006045">
    <property type="entry name" value="Cupin_1"/>
</dbReference>
<evidence type="ECO:0000313" key="10">
    <source>
        <dbReference type="EMBL" id="PWA63699.1"/>
    </source>
</evidence>
<dbReference type="Pfam" id="PF00190">
    <property type="entry name" value="Cupin_1"/>
    <property type="match status" value="1"/>
</dbReference>
<sequence>MFKTLKKGDIMVFPHGLLHFQVNACGVPAVAFASFSSASPNLQITDFALFANDLPSSLVATTTFLDVATVRMLKDVLGGTG</sequence>
<dbReference type="GO" id="GO:0048046">
    <property type="term" value="C:apoplast"/>
    <property type="evidence" value="ECO:0007669"/>
    <property type="project" value="UniProtKB-SubCell"/>
</dbReference>
<evidence type="ECO:0000256" key="1">
    <source>
        <dbReference type="ARBA" id="ARBA00004271"/>
    </source>
</evidence>
<comment type="caution">
    <text evidence="10">The sequence shown here is derived from an EMBL/GenBank/DDBJ whole genome shotgun (WGS) entry which is preliminary data.</text>
</comment>
<evidence type="ECO:0000256" key="6">
    <source>
        <dbReference type="ARBA" id="ARBA00023211"/>
    </source>
</evidence>
<dbReference type="AlphaFoldDB" id="A0A2U1MR23"/>
<dbReference type="PANTHER" id="PTHR31238">
    <property type="entry name" value="GERMIN-LIKE PROTEIN SUBFAMILY 3 MEMBER 3"/>
    <property type="match status" value="1"/>
</dbReference>
<evidence type="ECO:0000256" key="3">
    <source>
        <dbReference type="ARBA" id="ARBA00022523"/>
    </source>
</evidence>
<dbReference type="Gene3D" id="2.60.120.10">
    <property type="entry name" value="Jelly Rolls"/>
    <property type="match status" value="1"/>
</dbReference>
<keyword evidence="11" id="KW-1185">Reference proteome</keyword>
<dbReference type="STRING" id="35608.A0A2U1MR23"/>
<keyword evidence="3 8" id="KW-0052">Apoplast</keyword>
<keyword evidence="6 7" id="KW-0464">Manganese</keyword>
<evidence type="ECO:0000256" key="7">
    <source>
        <dbReference type="PIRSR" id="PIRSR601929-2"/>
    </source>
</evidence>
<evidence type="ECO:0000256" key="2">
    <source>
        <dbReference type="ARBA" id="ARBA00007456"/>
    </source>
</evidence>
<evidence type="ECO:0000256" key="4">
    <source>
        <dbReference type="ARBA" id="ARBA00022525"/>
    </source>
</evidence>
<comment type="similarity">
    <text evidence="2 8">Belongs to the germin family.</text>
</comment>